<reference evidence="2 3" key="1">
    <citation type="submission" date="2017-07" db="EMBL/GenBank/DDBJ databases">
        <title>Genome sequence of Pseudomonas NEP1.</title>
        <authorList>
            <person name="Nascimento F.X."/>
        </authorList>
    </citation>
    <scope>NUCLEOTIDE SEQUENCE [LARGE SCALE GENOMIC DNA]</scope>
    <source>
        <strain evidence="2 3">NEP1</strain>
    </source>
</reference>
<protein>
    <submittedName>
        <fullName evidence="2">AraC family transcriptional regulator</fullName>
    </submittedName>
</protein>
<dbReference type="SMART" id="SM00871">
    <property type="entry name" value="AraC_E_bind"/>
    <property type="match status" value="1"/>
</dbReference>
<evidence type="ECO:0000259" key="1">
    <source>
        <dbReference type="SMART" id="SM00871"/>
    </source>
</evidence>
<evidence type="ECO:0000313" key="2">
    <source>
        <dbReference type="EMBL" id="AXJ05288.1"/>
    </source>
</evidence>
<evidence type="ECO:0000313" key="3">
    <source>
        <dbReference type="Proteomes" id="UP000254535"/>
    </source>
</evidence>
<organism evidence="2 3">
    <name type="scientific">Pseudomonas fluorescens</name>
    <dbReference type="NCBI Taxonomy" id="294"/>
    <lineage>
        <taxon>Bacteria</taxon>
        <taxon>Pseudomonadati</taxon>
        <taxon>Pseudomonadota</taxon>
        <taxon>Gammaproteobacteria</taxon>
        <taxon>Pseudomonadales</taxon>
        <taxon>Pseudomonadaceae</taxon>
        <taxon>Pseudomonas</taxon>
    </lineage>
</organism>
<accession>A0A345UXT6</accession>
<proteinExistence type="predicted"/>
<dbReference type="Pfam" id="PF14526">
    <property type="entry name" value="Cass2"/>
    <property type="match status" value="1"/>
</dbReference>
<dbReference type="Proteomes" id="UP000254535">
    <property type="component" value="Chromosome"/>
</dbReference>
<dbReference type="InterPro" id="IPR029441">
    <property type="entry name" value="Cass2"/>
</dbReference>
<dbReference type="InterPro" id="IPR011256">
    <property type="entry name" value="Reg_factor_effector_dom_sf"/>
</dbReference>
<dbReference type="Gene3D" id="3.20.80.10">
    <property type="entry name" value="Regulatory factor, effector binding domain"/>
    <property type="match status" value="1"/>
</dbReference>
<dbReference type="InterPro" id="IPR010499">
    <property type="entry name" value="AraC_E-bd"/>
</dbReference>
<dbReference type="SUPFAM" id="SSF55136">
    <property type="entry name" value="Probable bacterial effector-binding domain"/>
    <property type="match status" value="1"/>
</dbReference>
<dbReference type="PANTHER" id="PTHR36444">
    <property type="entry name" value="TRANSCRIPTIONAL REGULATOR PROTEIN YOBU-RELATED"/>
    <property type="match status" value="1"/>
</dbReference>
<name>A0A345UXT6_PSEFL</name>
<dbReference type="RefSeq" id="WP_115078080.1">
    <property type="nucleotide sequence ID" value="NZ_CP022313.1"/>
</dbReference>
<gene>
    <name evidence="2" type="ORF">CFN16_14510</name>
</gene>
<dbReference type="AlphaFoldDB" id="A0A345UXT6"/>
<dbReference type="PANTHER" id="PTHR36444:SF2">
    <property type="entry name" value="TRANSCRIPTIONAL REGULATOR PROTEIN YOBU-RELATED"/>
    <property type="match status" value="1"/>
</dbReference>
<dbReference type="EMBL" id="CP022313">
    <property type="protein sequence ID" value="AXJ05288.1"/>
    <property type="molecule type" value="Genomic_DNA"/>
</dbReference>
<sequence length="152" mass="16716">MDFQQQYVDSFTVSGLRVRTTNAAEHSPETAKIGPMWGQFFAEGLAEVIPGKLTESSVYGVYSAYESDASGAFDVIAGVAVTEPSADFETIRIESGNYLVFEGRGTLPGAVIETWGRIWEHFEANPQIERRFATDFEAYTGPESVAIYIGLR</sequence>
<dbReference type="InterPro" id="IPR053182">
    <property type="entry name" value="YobU-like_regulator"/>
</dbReference>
<feature type="domain" description="AraC effector-binding" evidence="1">
    <location>
        <begin position="1"/>
        <end position="152"/>
    </location>
</feature>